<gene>
    <name evidence="1" type="ORF">LCGC14_2730720</name>
</gene>
<dbReference type="AlphaFoldDB" id="A0A0F9BZ22"/>
<evidence type="ECO:0000313" key="1">
    <source>
        <dbReference type="EMBL" id="KKK89676.1"/>
    </source>
</evidence>
<dbReference type="EMBL" id="LAZR01049426">
    <property type="protein sequence ID" value="KKK89676.1"/>
    <property type="molecule type" value="Genomic_DNA"/>
</dbReference>
<name>A0A0F9BZ22_9ZZZZ</name>
<sequence length="61" mass="7271">MSRTYVKGRKGFSRTHRRCPHGHCYICGYDPRTKGQKKKKQKALLKFDILPYINYILINKN</sequence>
<protein>
    <submittedName>
        <fullName evidence="1">Uncharacterized protein</fullName>
    </submittedName>
</protein>
<accession>A0A0F9BZ22</accession>
<comment type="caution">
    <text evidence="1">The sequence shown here is derived from an EMBL/GenBank/DDBJ whole genome shotgun (WGS) entry which is preliminary data.</text>
</comment>
<proteinExistence type="predicted"/>
<organism evidence="1">
    <name type="scientific">marine sediment metagenome</name>
    <dbReference type="NCBI Taxonomy" id="412755"/>
    <lineage>
        <taxon>unclassified sequences</taxon>
        <taxon>metagenomes</taxon>
        <taxon>ecological metagenomes</taxon>
    </lineage>
</organism>
<reference evidence="1" key="1">
    <citation type="journal article" date="2015" name="Nature">
        <title>Complex archaea that bridge the gap between prokaryotes and eukaryotes.</title>
        <authorList>
            <person name="Spang A."/>
            <person name="Saw J.H."/>
            <person name="Jorgensen S.L."/>
            <person name="Zaremba-Niedzwiedzka K."/>
            <person name="Martijn J."/>
            <person name="Lind A.E."/>
            <person name="van Eijk R."/>
            <person name="Schleper C."/>
            <person name="Guy L."/>
            <person name="Ettema T.J."/>
        </authorList>
    </citation>
    <scope>NUCLEOTIDE SEQUENCE</scope>
</reference>